<comment type="subcellular location">
    <subcellularLocation>
        <location evidence="1">Endomembrane system</location>
        <topology evidence="1">Multi-pass membrane protein</topology>
    </subcellularLocation>
</comment>
<dbReference type="InterPro" id="IPR010652">
    <property type="entry name" value="DUF1232"/>
</dbReference>
<feature type="domain" description="DUF1232" evidence="6">
    <location>
        <begin position="6"/>
        <end position="40"/>
    </location>
</feature>
<evidence type="ECO:0000259" key="6">
    <source>
        <dbReference type="Pfam" id="PF06803"/>
    </source>
</evidence>
<keyword evidence="2" id="KW-0812">Transmembrane</keyword>
<evidence type="ECO:0000313" key="7">
    <source>
        <dbReference type="EMBL" id="RPF22205.1"/>
    </source>
</evidence>
<evidence type="ECO:0000256" key="5">
    <source>
        <dbReference type="SAM" id="MobiDB-lite"/>
    </source>
</evidence>
<dbReference type="Pfam" id="PF06803">
    <property type="entry name" value="DUF1232"/>
    <property type="match status" value="1"/>
</dbReference>
<evidence type="ECO:0000256" key="1">
    <source>
        <dbReference type="ARBA" id="ARBA00004127"/>
    </source>
</evidence>
<name>A0A3N4ZMR2_9MICO</name>
<accession>A0A3N4ZMR2</accession>
<keyword evidence="3" id="KW-1133">Transmembrane helix</keyword>
<protein>
    <submittedName>
        <fullName evidence="7">Uncharacterized protein DUF1232</fullName>
    </submittedName>
</protein>
<feature type="region of interest" description="Disordered" evidence="5">
    <location>
        <begin position="66"/>
        <end position="105"/>
    </location>
</feature>
<comment type="caution">
    <text evidence="7">The sequence shown here is derived from an EMBL/GenBank/DDBJ whole genome shotgun (WGS) entry which is preliminary data.</text>
</comment>
<evidence type="ECO:0000256" key="2">
    <source>
        <dbReference type="ARBA" id="ARBA00022692"/>
    </source>
</evidence>
<organism evidence="7 8">
    <name type="scientific">Myceligenerans xiligouense</name>
    <dbReference type="NCBI Taxonomy" id="253184"/>
    <lineage>
        <taxon>Bacteria</taxon>
        <taxon>Bacillati</taxon>
        <taxon>Actinomycetota</taxon>
        <taxon>Actinomycetes</taxon>
        <taxon>Micrococcales</taxon>
        <taxon>Promicromonosporaceae</taxon>
        <taxon>Myceligenerans</taxon>
    </lineage>
</organism>
<keyword evidence="8" id="KW-1185">Reference proteome</keyword>
<gene>
    <name evidence="7" type="ORF">EDD34_2853</name>
</gene>
<dbReference type="GO" id="GO:0012505">
    <property type="term" value="C:endomembrane system"/>
    <property type="evidence" value="ECO:0007669"/>
    <property type="project" value="UniProtKB-SubCell"/>
</dbReference>
<dbReference type="Proteomes" id="UP000280501">
    <property type="component" value="Unassembled WGS sequence"/>
</dbReference>
<keyword evidence="4" id="KW-0472">Membrane</keyword>
<sequence>MNWKQIIALAASIGTIASPIDLIPDAIPILGLSDDAVAVVVAGYTLYKAVKAFRAARMAKAAGGAAKGAADGAGGAAKPAGTTSPPAGGAKIIVDPGEKSGGRRK</sequence>
<feature type="compositionally biased region" description="Basic and acidic residues" evidence="5">
    <location>
        <begin position="96"/>
        <end position="105"/>
    </location>
</feature>
<feature type="compositionally biased region" description="Low complexity" evidence="5">
    <location>
        <begin position="66"/>
        <end position="91"/>
    </location>
</feature>
<evidence type="ECO:0000256" key="3">
    <source>
        <dbReference type="ARBA" id="ARBA00022989"/>
    </source>
</evidence>
<evidence type="ECO:0000256" key="4">
    <source>
        <dbReference type="ARBA" id="ARBA00023136"/>
    </source>
</evidence>
<reference evidence="7 8" key="1">
    <citation type="submission" date="2018-11" db="EMBL/GenBank/DDBJ databases">
        <title>Sequencing the genomes of 1000 actinobacteria strains.</title>
        <authorList>
            <person name="Klenk H.-P."/>
        </authorList>
    </citation>
    <scope>NUCLEOTIDE SEQUENCE [LARGE SCALE GENOMIC DNA]</scope>
    <source>
        <strain evidence="7 8">DSM 15700</strain>
    </source>
</reference>
<proteinExistence type="predicted"/>
<dbReference type="RefSeq" id="WP_211341587.1">
    <property type="nucleotide sequence ID" value="NZ_RKQZ01000001.1"/>
</dbReference>
<evidence type="ECO:0000313" key="8">
    <source>
        <dbReference type="Proteomes" id="UP000280501"/>
    </source>
</evidence>
<dbReference type="EMBL" id="RKQZ01000001">
    <property type="protein sequence ID" value="RPF22205.1"/>
    <property type="molecule type" value="Genomic_DNA"/>
</dbReference>
<dbReference type="AlphaFoldDB" id="A0A3N4ZMR2"/>